<feature type="transmembrane region" description="Helical" evidence="2">
    <location>
        <begin position="131"/>
        <end position="151"/>
    </location>
</feature>
<reference evidence="3" key="2">
    <citation type="submission" date="2023-03" db="EMBL/GenBank/DDBJ databases">
        <title>Cellulosimicrobium cellulans NBRC 103059.</title>
        <authorList>
            <person name="Ichikawa N."/>
            <person name="Sato H."/>
            <person name="Tonouchi N."/>
        </authorList>
    </citation>
    <scope>NUCLEOTIDE SEQUENCE</scope>
    <source>
        <strain evidence="3">NBRC 103059</strain>
    </source>
</reference>
<dbReference type="EMBL" id="BSTG01000001">
    <property type="protein sequence ID" value="GLY56418.1"/>
    <property type="molecule type" value="Genomic_DNA"/>
</dbReference>
<evidence type="ECO:0000313" key="4">
    <source>
        <dbReference type="EMBL" id="QDP75084.1"/>
    </source>
</evidence>
<accession>A0AAV5P1Y5</accession>
<feature type="transmembrane region" description="Helical" evidence="2">
    <location>
        <begin position="105"/>
        <end position="124"/>
    </location>
</feature>
<keyword evidence="2" id="KW-1133">Transmembrane helix</keyword>
<dbReference type="AlphaFoldDB" id="A0AAV5P1Y5"/>
<keyword evidence="2" id="KW-0812">Transmembrane</keyword>
<feature type="transmembrane region" description="Helical" evidence="2">
    <location>
        <begin position="81"/>
        <end position="99"/>
    </location>
</feature>
<dbReference type="Proteomes" id="UP001165168">
    <property type="component" value="Unassembled WGS sequence"/>
</dbReference>
<reference evidence="4 5" key="1">
    <citation type="submission" date="2019-07" db="EMBL/GenBank/DDBJ databases">
        <title>Complete Genome Sequence and Methylome Analysis of Arthrobacter luteus NEB113.</title>
        <authorList>
            <person name="Fomenkov A."/>
            <person name="Anton B.P."/>
            <person name="Vincze T."/>
            <person name="Roberts R.J."/>
        </authorList>
    </citation>
    <scope>NUCLEOTIDE SEQUENCE [LARGE SCALE GENOMIC DNA]</scope>
    <source>
        <strain evidence="4 5">NEB113</strain>
    </source>
</reference>
<protein>
    <recommendedName>
        <fullName evidence="7">DUF4190 domain-containing protein</fullName>
    </recommendedName>
</protein>
<name>A0AAV5P1Y5_CELCE</name>
<feature type="compositionally biased region" description="Pro residues" evidence="1">
    <location>
        <begin position="35"/>
        <end position="48"/>
    </location>
</feature>
<evidence type="ECO:0000313" key="3">
    <source>
        <dbReference type="EMBL" id="GLY56418.1"/>
    </source>
</evidence>
<evidence type="ECO:0008006" key="7">
    <source>
        <dbReference type="Google" id="ProtNLM"/>
    </source>
</evidence>
<sequence>MGNPYAPPRPDAPQQPRPEPAQPEDGARPDASAPAPGPAPAPIPPAPARPDQQAGPGHRRPAPPEPAEPDPELARQATRRTLHFGLLLLAVIVVSTMPFPWQAVSLALALGAIVVGIRALLAVWRARVRGALVPALGIGVGLSAMLALQMVSTLVTWDVALAHQQCLDGAITVSAEKRCDVERTHALEEKFARWFPTPAPASS</sequence>
<dbReference type="EMBL" id="CP041694">
    <property type="protein sequence ID" value="QDP75084.1"/>
    <property type="molecule type" value="Genomic_DNA"/>
</dbReference>
<feature type="compositionally biased region" description="Pro residues" evidence="1">
    <location>
        <begin position="1"/>
        <end position="21"/>
    </location>
</feature>
<evidence type="ECO:0000256" key="2">
    <source>
        <dbReference type="SAM" id="Phobius"/>
    </source>
</evidence>
<organism evidence="3 6">
    <name type="scientific">Cellulosimicrobium cellulans</name>
    <name type="common">Arthrobacter luteus</name>
    <dbReference type="NCBI Taxonomy" id="1710"/>
    <lineage>
        <taxon>Bacteria</taxon>
        <taxon>Bacillati</taxon>
        <taxon>Actinomycetota</taxon>
        <taxon>Actinomycetes</taxon>
        <taxon>Micrococcales</taxon>
        <taxon>Promicromonosporaceae</taxon>
        <taxon>Cellulosimicrobium</taxon>
    </lineage>
</organism>
<keyword evidence="2" id="KW-0472">Membrane</keyword>
<feature type="region of interest" description="Disordered" evidence="1">
    <location>
        <begin position="1"/>
        <end position="73"/>
    </location>
</feature>
<evidence type="ECO:0000313" key="5">
    <source>
        <dbReference type="Proteomes" id="UP000319068"/>
    </source>
</evidence>
<evidence type="ECO:0000313" key="6">
    <source>
        <dbReference type="Proteomes" id="UP001165168"/>
    </source>
</evidence>
<keyword evidence="5" id="KW-1185">Reference proteome</keyword>
<dbReference type="RefSeq" id="WP_137280138.1">
    <property type="nucleotide sequence ID" value="NZ_BSTG01000001.1"/>
</dbReference>
<gene>
    <name evidence="3" type="ORF">Ccel01_10200</name>
    <name evidence="4" type="ORF">FOG94_07900</name>
</gene>
<dbReference type="Proteomes" id="UP000319068">
    <property type="component" value="Chromosome"/>
</dbReference>
<evidence type="ECO:0000256" key="1">
    <source>
        <dbReference type="SAM" id="MobiDB-lite"/>
    </source>
</evidence>
<proteinExistence type="predicted"/>